<dbReference type="InterPro" id="IPR052192">
    <property type="entry name" value="Insect_Ionotropic_Sensory_Rcpt"/>
</dbReference>
<keyword evidence="2" id="KW-0813">Transport</keyword>
<evidence type="ECO:0000313" key="15">
    <source>
        <dbReference type="Proteomes" id="UP000069940"/>
    </source>
</evidence>
<dbReference type="GeneID" id="109415502"/>
<evidence type="ECO:0000256" key="10">
    <source>
        <dbReference type="ARBA" id="ARBA00023286"/>
    </source>
</evidence>
<keyword evidence="9" id="KW-0325">Glycoprotein</keyword>
<comment type="subcellular location">
    <subcellularLocation>
        <location evidence="1">Cell membrane</location>
        <topology evidence="1">Multi-pass membrane protein</topology>
    </subcellularLocation>
</comment>
<protein>
    <recommendedName>
        <fullName evidence="13">Ionotropic glutamate receptor L-glutamate and glycine-binding domain-containing protein</fullName>
    </recommendedName>
</protein>
<organism evidence="14 15">
    <name type="scientific">Aedes albopictus</name>
    <name type="common">Asian tiger mosquito</name>
    <name type="synonym">Stegomyia albopicta</name>
    <dbReference type="NCBI Taxonomy" id="7160"/>
    <lineage>
        <taxon>Eukaryota</taxon>
        <taxon>Metazoa</taxon>
        <taxon>Ecdysozoa</taxon>
        <taxon>Arthropoda</taxon>
        <taxon>Hexapoda</taxon>
        <taxon>Insecta</taxon>
        <taxon>Pterygota</taxon>
        <taxon>Neoptera</taxon>
        <taxon>Endopterygota</taxon>
        <taxon>Diptera</taxon>
        <taxon>Nematocera</taxon>
        <taxon>Culicoidea</taxon>
        <taxon>Culicidae</taxon>
        <taxon>Culicinae</taxon>
        <taxon>Aedini</taxon>
        <taxon>Aedes</taxon>
        <taxon>Stegomyia</taxon>
    </lineage>
</organism>
<evidence type="ECO:0000256" key="12">
    <source>
        <dbReference type="SAM" id="Phobius"/>
    </source>
</evidence>
<feature type="transmembrane region" description="Helical" evidence="12">
    <location>
        <begin position="366"/>
        <end position="382"/>
    </location>
</feature>
<feature type="transmembrane region" description="Helical" evidence="12">
    <location>
        <begin position="20"/>
        <end position="39"/>
    </location>
</feature>
<dbReference type="SUPFAM" id="SSF53850">
    <property type="entry name" value="Periplasmic binding protein-like II"/>
    <property type="match status" value="1"/>
</dbReference>
<feature type="domain" description="Ionotropic glutamate receptor L-glutamate and glycine-binding" evidence="13">
    <location>
        <begin position="202"/>
        <end position="318"/>
    </location>
</feature>
<name>A0ABM1Z0T5_AEDAL</name>
<keyword evidence="7 12" id="KW-0472">Membrane</keyword>
<dbReference type="RefSeq" id="XP_029731036.2">
    <property type="nucleotide sequence ID" value="XM_029875176.2"/>
</dbReference>
<keyword evidence="10" id="KW-1071">Ligand-gated ion channel</keyword>
<dbReference type="EnsemblMetazoa" id="AALFPA23_013921.R20196">
    <property type="protein sequence ID" value="AALFPA23_013921.P20196"/>
    <property type="gene ID" value="AALFPA23_013921"/>
</dbReference>
<accession>A0ABM1Z0T5</accession>
<reference evidence="14" key="2">
    <citation type="submission" date="2025-05" db="UniProtKB">
        <authorList>
            <consortium name="EnsemblMetazoa"/>
        </authorList>
    </citation>
    <scope>IDENTIFICATION</scope>
    <source>
        <strain evidence="14">Foshan</strain>
    </source>
</reference>
<keyword evidence="8" id="KW-0675">Receptor</keyword>
<evidence type="ECO:0000259" key="13">
    <source>
        <dbReference type="Pfam" id="PF10613"/>
    </source>
</evidence>
<evidence type="ECO:0000256" key="9">
    <source>
        <dbReference type="ARBA" id="ARBA00023180"/>
    </source>
</evidence>
<evidence type="ECO:0000256" key="3">
    <source>
        <dbReference type="ARBA" id="ARBA00022475"/>
    </source>
</evidence>
<feature type="transmembrane region" description="Helical" evidence="12">
    <location>
        <begin position="592"/>
        <end position="615"/>
    </location>
</feature>
<dbReference type="Proteomes" id="UP000069940">
    <property type="component" value="Unassembled WGS sequence"/>
</dbReference>
<proteinExistence type="predicted"/>
<keyword evidence="5 12" id="KW-1133">Transmembrane helix</keyword>
<dbReference type="PANTHER" id="PTHR42643:SF40">
    <property type="entry name" value="IONOTROPIC RECEPTOR 41A-RELATED"/>
    <property type="match status" value="1"/>
</dbReference>
<keyword evidence="3" id="KW-1003">Cell membrane</keyword>
<keyword evidence="15" id="KW-1185">Reference proteome</keyword>
<evidence type="ECO:0000256" key="7">
    <source>
        <dbReference type="ARBA" id="ARBA00023136"/>
    </source>
</evidence>
<evidence type="ECO:0000256" key="4">
    <source>
        <dbReference type="ARBA" id="ARBA00022692"/>
    </source>
</evidence>
<evidence type="ECO:0000256" key="11">
    <source>
        <dbReference type="ARBA" id="ARBA00023303"/>
    </source>
</evidence>
<dbReference type="PANTHER" id="PTHR42643">
    <property type="entry name" value="IONOTROPIC RECEPTOR 20A-RELATED"/>
    <property type="match status" value="1"/>
</dbReference>
<keyword evidence="11" id="KW-0407">Ion channel</keyword>
<evidence type="ECO:0000313" key="14">
    <source>
        <dbReference type="EnsemblMetazoa" id="AALFPA23_013921.P20196"/>
    </source>
</evidence>
<sequence>MEALVQSVSEVDALLGYERLLVEILATYFLEVYTICRIVNQTKSSLKPTLNIPFRLPIAVVHPQTTANLAENPTVQAIELGCTVFLVDEDALPYFLDHYISIHDETLFRRPEKYVLVPVQSTGETQSRLMKTVQNHPSLEEIANLLLVVPNGTKFELITHRYVGNAPESMDWINLDSYDAETESFTAGADLFPDKMRDLMGKTLKVATFYLLPWSMMRQTNEGIVRYLNQQYTIDGLDGYILIQFCLWYNCTWELYCDQANQYGQVFPNRTGNGMIGALVERKVDFAIGAVGGWYQLFQYFSFSNPVQWIGITCLAPRPGLIEYWRIVFMMFAGSVWGILILTFILVSLLQYLLPPPDLPESHTQRSFSWIVINLLCAFLLLPSELRRNRLSDVIISTTLSIFTITLAYVYIGKIHSILAFPVYEPPIDTILDLAVSGITWNAPHEAWMYALVGTENPNVQKVLTTFRVPPIEDIPAIADHGEEAIIMALLNYGHSMVGTWFDKKNIENFRLMTELLYFEYDTGYATKTWPLLDRFDWLAMWIRDACLFQYVELVDVYRYMNYWVQTSIAHSKDRPQNLLRIMNVEEISGGLLLLGIGLTLAIAVFVVEVGVAVFRKTMVYRWICLRWKIMKRN</sequence>
<dbReference type="Gene3D" id="3.40.190.10">
    <property type="entry name" value="Periplasmic binding protein-like II"/>
    <property type="match status" value="1"/>
</dbReference>
<evidence type="ECO:0000256" key="2">
    <source>
        <dbReference type="ARBA" id="ARBA00022448"/>
    </source>
</evidence>
<reference evidence="15" key="1">
    <citation type="journal article" date="2015" name="Proc. Natl. Acad. Sci. U.S.A.">
        <title>Genome sequence of the Asian Tiger mosquito, Aedes albopictus, reveals insights into its biology, genetics, and evolution.</title>
        <authorList>
            <person name="Chen X.G."/>
            <person name="Jiang X."/>
            <person name="Gu J."/>
            <person name="Xu M."/>
            <person name="Wu Y."/>
            <person name="Deng Y."/>
            <person name="Zhang C."/>
            <person name="Bonizzoni M."/>
            <person name="Dermauw W."/>
            <person name="Vontas J."/>
            <person name="Armbruster P."/>
            <person name="Huang X."/>
            <person name="Yang Y."/>
            <person name="Zhang H."/>
            <person name="He W."/>
            <person name="Peng H."/>
            <person name="Liu Y."/>
            <person name="Wu K."/>
            <person name="Chen J."/>
            <person name="Lirakis M."/>
            <person name="Topalis P."/>
            <person name="Van Leeuwen T."/>
            <person name="Hall A.B."/>
            <person name="Jiang X."/>
            <person name="Thorpe C."/>
            <person name="Mueller R.L."/>
            <person name="Sun C."/>
            <person name="Waterhouse R.M."/>
            <person name="Yan G."/>
            <person name="Tu Z.J."/>
            <person name="Fang X."/>
            <person name="James A.A."/>
        </authorList>
    </citation>
    <scope>NUCLEOTIDE SEQUENCE [LARGE SCALE GENOMIC DNA]</scope>
    <source>
        <strain evidence="15">Foshan</strain>
    </source>
</reference>
<evidence type="ECO:0000256" key="8">
    <source>
        <dbReference type="ARBA" id="ARBA00023170"/>
    </source>
</evidence>
<dbReference type="InterPro" id="IPR019594">
    <property type="entry name" value="Glu/Gly-bd"/>
</dbReference>
<feature type="transmembrane region" description="Helical" evidence="12">
    <location>
        <begin position="394"/>
        <end position="412"/>
    </location>
</feature>
<dbReference type="Pfam" id="PF10613">
    <property type="entry name" value="Lig_chan-Glu_bd"/>
    <property type="match status" value="1"/>
</dbReference>
<keyword evidence="6" id="KW-0406">Ion transport</keyword>
<evidence type="ECO:0000256" key="5">
    <source>
        <dbReference type="ARBA" id="ARBA00022989"/>
    </source>
</evidence>
<feature type="transmembrane region" description="Helical" evidence="12">
    <location>
        <begin position="327"/>
        <end position="354"/>
    </location>
</feature>
<evidence type="ECO:0000256" key="1">
    <source>
        <dbReference type="ARBA" id="ARBA00004651"/>
    </source>
</evidence>
<evidence type="ECO:0000256" key="6">
    <source>
        <dbReference type="ARBA" id="ARBA00023065"/>
    </source>
</evidence>
<keyword evidence="4 12" id="KW-0812">Transmembrane</keyword>